<dbReference type="PROSITE" id="PS00409">
    <property type="entry name" value="PROKAR_NTER_METHYL"/>
    <property type="match status" value="1"/>
</dbReference>
<keyword evidence="7 11" id="KW-1133">Transmembrane helix</keyword>
<dbReference type="GO" id="GO:0015627">
    <property type="term" value="C:type II protein secretion system complex"/>
    <property type="evidence" value="ECO:0007669"/>
    <property type="project" value="InterPro"/>
</dbReference>
<dbReference type="EMBL" id="MWPV01000001">
    <property type="protein sequence ID" value="OUL59416.1"/>
    <property type="molecule type" value="Genomic_DNA"/>
</dbReference>
<evidence type="ECO:0000256" key="9">
    <source>
        <dbReference type="ARBA" id="ARBA00025772"/>
    </source>
</evidence>
<keyword evidence="5" id="KW-0997">Cell inner membrane</keyword>
<evidence type="ECO:0000256" key="2">
    <source>
        <dbReference type="ARBA" id="ARBA00021549"/>
    </source>
</evidence>
<dbReference type="AlphaFoldDB" id="A0A244CVG2"/>
<accession>A0A244CVG2</accession>
<evidence type="ECO:0000256" key="6">
    <source>
        <dbReference type="ARBA" id="ARBA00022692"/>
    </source>
</evidence>
<protein>
    <recommendedName>
        <fullName evidence="2">Type II secretion system protein H</fullName>
    </recommendedName>
    <alternativeName>
        <fullName evidence="10">General secretion pathway protein H</fullName>
    </alternativeName>
</protein>
<evidence type="ECO:0000259" key="12">
    <source>
        <dbReference type="Pfam" id="PF12019"/>
    </source>
</evidence>
<dbReference type="Proteomes" id="UP000194841">
    <property type="component" value="Unassembled WGS sequence"/>
</dbReference>
<dbReference type="SUPFAM" id="SSF54523">
    <property type="entry name" value="Pili subunits"/>
    <property type="match status" value="1"/>
</dbReference>
<sequence length="173" mass="18754">MQLKNRGFTLLELMVGIVIMGIISSIAMMNFGTMLEGDRAQNFVTEFTKNLKFARAKASSVDEIVIVCPLNSSNTCDTDWISNQVVVFVDNNNDGKRDASEKILRTMDKLHSTDKFLHTSGSGAISYNGQGRIAGAHTFVYCPNGKADNNAVFEITASGKTWNAGRSSAACTS</sequence>
<dbReference type="InterPro" id="IPR045584">
    <property type="entry name" value="Pilin-like"/>
</dbReference>
<evidence type="ECO:0000256" key="11">
    <source>
        <dbReference type="SAM" id="Phobius"/>
    </source>
</evidence>
<evidence type="ECO:0000313" key="13">
    <source>
        <dbReference type="EMBL" id="OUL59416.1"/>
    </source>
</evidence>
<keyword evidence="4" id="KW-0488">Methylation</keyword>
<dbReference type="InterPro" id="IPR022346">
    <property type="entry name" value="T2SS_GspH"/>
</dbReference>
<comment type="subcellular location">
    <subcellularLocation>
        <location evidence="1">Cell inner membrane</location>
        <topology evidence="1">Single-pass membrane protein</topology>
    </subcellularLocation>
</comment>
<evidence type="ECO:0000256" key="4">
    <source>
        <dbReference type="ARBA" id="ARBA00022481"/>
    </source>
</evidence>
<feature type="domain" description="General secretion pathway GspH" evidence="12">
    <location>
        <begin position="46"/>
        <end position="159"/>
    </location>
</feature>
<keyword evidence="8 11" id="KW-0472">Membrane</keyword>
<evidence type="ECO:0000313" key="14">
    <source>
        <dbReference type="Proteomes" id="UP000194841"/>
    </source>
</evidence>
<evidence type="ECO:0000256" key="10">
    <source>
        <dbReference type="ARBA" id="ARBA00030775"/>
    </source>
</evidence>
<gene>
    <name evidence="13" type="ORF">B1199_03865</name>
</gene>
<dbReference type="GO" id="GO:0005886">
    <property type="term" value="C:plasma membrane"/>
    <property type="evidence" value="ECO:0007669"/>
    <property type="project" value="UniProtKB-SubCell"/>
</dbReference>
<dbReference type="NCBIfam" id="TIGR02532">
    <property type="entry name" value="IV_pilin_GFxxxE"/>
    <property type="match status" value="1"/>
</dbReference>
<reference evidence="13 14" key="1">
    <citation type="submission" date="2017-02" db="EMBL/GenBank/DDBJ databases">
        <title>Pseudoalteromonas ulvae TC14 Genome.</title>
        <authorList>
            <person name="Molmeret M."/>
        </authorList>
    </citation>
    <scope>NUCLEOTIDE SEQUENCE [LARGE SCALE GENOMIC DNA]</scope>
    <source>
        <strain evidence="13">TC14</strain>
    </source>
</reference>
<evidence type="ECO:0000256" key="1">
    <source>
        <dbReference type="ARBA" id="ARBA00004377"/>
    </source>
</evidence>
<comment type="similarity">
    <text evidence="9">Belongs to the GSP H family.</text>
</comment>
<proteinExistence type="inferred from homology"/>
<feature type="transmembrane region" description="Helical" evidence="11">
    <location>
        <begin position="7"/>
        <end position="29"/>
    </location>
</feature>
<name>A0A244CVG2_PSEDV</name>
<evidence type="ECO:0000256" key="5">
    <source>
        <dbReference type="ARBA" id="ARBA00022519"/>
    </source>
</evidence>
<keyword evidence="6 11" id="KW-0812">Transmembrane</keyword>
<evidence type="ECO:0000256" key="7">
    <source>
        <dbReference type="ARBA" id="ARBA00022989"/>
    </source>
</evidence>
<dbReference type="Pfam" id="PF07963">
    <property type="entry name" value="N_methyl"/>
    <property type="match status" value="1"/>
</dbReference>
<evidence type="ECO:0000256" key="3">
    <source>
        <dbReference type="ARBA" id="ARBA00022475"/>
    </source>
</evidence>
<comment type="caution">
    <text evidence="13">The sequence shown here is derived from an EMBL/GenBank/DDBJ whole genome shotgun (WGS) entry which is preliminary data.</text>
</comment>
<dbReference type="Pfam" id="PF12019">
    <property type="entry name" value="GspH"/>
    <property type="match status" value="1"/>
</dbReference>
<organism evidence="13 14">
    <name type="scientific">Pseudoalteromonas ulvae</name>
    <dbReference type="NCBI Taxonomy" id="107327"/>
    <lineage>
        <taxon>Bacteria</taxon>
        <taxon>Pseudomonadati</taxon>
        <taxon>Pseudomonadota</taxon>
        <taxon>Gammaproteobacteria</taxon>
        <taxon>Alteromonadales</taxon>
        <taxon>Pseudoalteromonadaceae</taxon>
        <taxon>Pseudoalteromonas</taxon>
    </lineage>
</organism>
<evidence type="ECO:0000256" key="8">
    <source>
        <dbReference type="ARBA" id="ARBA00023136"/>
    </source>
</evidence>
<dbReference type="InterPro" id="IPR012902">
    <property type="entry name" value="N_methyl_site"/>
</dbReference>
<dbReference type="RefSeq" id="WP_086742808.1">
    <property type="nucleotide sequence ID" value="NZ_MWPV01000001.1"/>
</dbReference>
<dbReference type="GO" id="GO:0015628">
    <property type="term" value="P:protein secretion by the type II secretion system"/>
    <property type="evidence" value="ECO:0007669"/>
    <property type="project" value="InterPro"/>
</dbReference>
<dbReference type="Gene3D" id="3.55.40.10">
    <property type="entry name" value="minor pseudopilin epsh domain"/>
    <property type="match status" value="1"/>
</dbReference>
<keyword evidence="14" id="KW-1185">Reference proteome</keyword>
<dbReference type="OrthoDB" id="5705058at2"/>
<keyword evidence="3" id="KW-1003">Cell membrane</keyword>